<dbReference type="AlphaFoldDB" id="A0A8T0PV14"/>
<evidence type="ECO:0000313" key="2">
    <source>
        <dbReference type="Proteomes" id="UP000823388"/>
    </source>
</evidence>
<name>A0A8T0PV14_PANVG</name>
<dbReference type="Proteomes" id="UP000823388">
    <property type="component" value="Chromosome 8K"/>
</dbReference>
<sequence length="205" mass="21946">MSPVLARTVDDIPVTPAVGHLLSSTLPSSLCALVPDAPDITADGSVLGVLEDHATTVTPGPALNQRVLPDDLITYTRASRRQDNSNPAVMDFIGKVTKPVQALAPTPTVHKRRRKTAGPVSLPRRSRRLANLPPELDRVSATKVCRKLGLADEDGRISDEALARYSKFYNHLLSSDHLAAVSALFGWEVPPEGHARAAAISITVN</sequence>
<accession>A0A8T0PV14</accession>
<organism evidence="1 2">
    <name type="scientific">Panicum virgatum</name>
    <name type="common">Blackwell switchgrass</name>
    <dbReference type="NCBI Taxonomy" id="38727"/>
    <lineage>
        <taxon>Eukaryota</taxon>
        <taxon>Viridiplantae</taxon>
        <taxon>Streptophyta</taxon>
        <taxon>Embryophyta</taxon>
        <taxon>Tracheophyta</taxon>
        <taxon>Spermatophyta</taxon>
        <taxon>Magnoliopsida</taxon>
        <taxon>Liliopsida</taxon>
        <taxon>Poales</taxon>
        <taxon>Poaceae</taxon>
        <taxon>PACMAD clade</taxon>
        <taxon>Panicoideae</taxon>
        <taxon>Panicodae</taxon>
        <taxon>Paniceae</taxon>
        <taxon>Panicinae</taxon>
        <taxon>Panicum</taxon>
        <taxon>Panicum sect. Hiantes</taxon>
    </lineage>
</organism>
<proteinExistence type="predicted"/>
<gene>
    <name evidence="1" type="ORF">PVAP13_8KG201200</name>
</gene>
<dbReference type="EMBL" id="CM029051">
    <property type="protein sequence ID" value="KAG2562776.1"/>
    <property type="molecule type" value="Genomic_DNA"/>
</dbReference>
<protein>
    <submittedName>
        <fullName evidence="1">Uncharacterized protein</fullName>
    </submittedName>
</protein>
<comment type="caution">
    <text evidence="1">The sequence shown here is derived from an EMBL/GenBank/DDBJ whole genome shotgun (WGS) entry which is preliminary data.</text>
</comment>
<reference evidence="1" key="1">
    <citation type="submission" date="2020-05" db="EMBL/GenBank/DDBJ databases">
        <title>WGS assembly of Panicum virgatum.</title>
        <authorList>
            <person name="Lovell J.T."/>
            <person name="Jenkins J."/>
            <person name="Shu S."/>
            <person name="Juenger T.E."/>
            <person name="Schmutz J."/>
        </authorList>
    </citation>
    <scope>NUCLEOTIDE SEQUENCE</scope>
    <source>
        <strain evidence="1">AP13</strain>
    </source>
</reference>
<evidence type="ECO:0000313" key="1">
    <source>
        <dbReference type="EMBL" id="KAG2562776.1"/>
    </source>
</evidence>
<keyword evidence="2" id="KW-1185">Reference proteome</keyword>